<proteinExistence type="predicted"/>
<name>X1P6E8_9ZZZZ</name>
<dbReference type="InterPro" id="IPR022441">
    <property type="entry name" value="Para_beta_helix_rpt-2"/>
</dbReference>
<feature type="non-terminal residue" evidence="2">
    <location>
        <position position="173"/>
    </location>
</feature>
<dbReference type="InterPro" id="IPR006626">
    <property type="entry name" value="PbH1"/>
</dbReference>
<dbReference type="SMART" id="SM00710">
    <property type="entry name" value="PbH1"/>
    <property type="match status" value="6"/>
</dbReference>
<dbReference type="InterPro" id="IPR039448">
    <property type="entry name" value="Beta_helix"/>
</dbReference>
<sequence length="173" mass="19292">YNNGKDSNGGWISPGGIFIMGEQSRHSDIHITNCNIYNNIGDGIMMFPSDNISIDYNNIYGNTQRGIHLMENINVDIDHNNISENTGGGIGLFSHYSPSWNINIIQNTISNNGDGGQYDGGIYLQDCSNCCIIKNNTISFNCHYGVFLRRSSGNTLYHNDFMNNTENAYNKKC</sequence>
<evidence type="ECO:0000313" key="2">
    <source>
        <dbReference type="EMBL" id="GAI51433.1"/>
    </source>
</evidence>
<dbReference type="SUPFAM" id="SSF51126">
    <property type="entry name" value="Pectin lyase-like"/>
    <property type="match status" value="1"/>
</dbReference>
<reference evidence="2" key="1">
    <citation type="journal article" date="2014" name="Front. Microbiol.">
        <title>High frequency of phylogenetically diverse reductive dehalogenase-homologous genes in deep subseafloor sedimentary metagenomes.</title>
        <authorList>
            <person name="Kawai M."/>
            <person name="Futagami T."/>
            <person name="Toyoda A."/>
            <person name="Takaki Y."/>
            <person name="Nishi S."/>
            <person name="Hori S."/>
            <person name="Arai W."/>
            <person name="Tsubouchi T."/>
            <person name="Morono Y."/>
            <person name="Uchiyama I."/>
            <person name="Ito T."/>
            <person name="Fujiyama A."/>
            <person name="Inagaki F."/>
            <person name="Takami H."/>
        </authorList>
    </citation>
    <scope>NUCLEOTIDE SEQUENCE</scope>
    <source>
        <strain evidence="2">Expedition CK06-06</strain>
    </source>
</reference>
<organism evidence="2">
    <name type="scientific">marine sediment metagenome</name>
    <dbReference type="NCBI Taxonomy" id="412755"/>
    <lineage>
        <taxon>unclassified sequences</taxon>
        <taxon>metagenomes</taxon>
        <taxon>ecological metagenomes</taxon>
    </lineage>
</organism>
<comment type="caution">
    <text evidence="2">The sequence shown here is derived from an EMBL/GenBank/DDBJ whole genome shotgun (WGS) entry which is preliminary data.</text>
</comment>
<dbReference type="NCBIfam" id="TIGR03804">
    <property type="entry name" value="para_beta_helix"/>
    <property type="match status" value="1"/>
</dbReference>
<dbReference type="InterPro" id="IPR011050">
    <property type="entry name" value="Pectin_lyase_fold/virulence"/>
</dbReference>
<feature type="non-terminal residue" evidence="2">
    <location>
        <position position="1"/>
    </location>
</feature>
<dbReference type="AlphaFoldDB" id="X1P6E8"/>
<dbReference type="Gene3D" id="2.160.20.10">
    <property type="entry name" value="Single-stranded right-handed beta-helix, Pectin lyase-like"/>
    <property type="match status" value="2"/>
</dbReference>
<dbReference type="InterPro" id="IPR012334">
    <property type="entry name" value="Pectin_lyas_fold"/>
</dbReference>
<dbReference type="EMBL" id="BARV01040168">
    <property type="protein sequence ID" value="GAI51433.1"/>
    <property type="molecule type" value="Genomic_DNA"/>
</dbReference>
<dbReference type="Pfam" id="PF13229">
    <property type="entry name" value="Beta_helix"/>
    <property type="match status" value="1"/>
</dbReference>
<protein>
    <recommendedName>
        <fullName evidence="1">Right handed beta helix domain-containing protein</fullName>
    </recommendedName>
</protein>
<evidence type="ECO:0000259" key="1">
    <source>
        <dbReference type="Pfam" id="PF13229"/>
    </source>
</evidence>
<feature type="domain" description="Right handed beta helix" evidence="1">
    <location>
        <begin position="13"/>
        <end position="116"/>
    </location>
</feature>
<accession>X1P6E8</accession>
<gene>
    <name evidence="2" type="ORF">S06H3_61299</name>
</gene>